<dbReference type="Pfam" id="PF12757">
    <property type="entry name" value="Eisosome1"/>
    <property type="match status" value="1"/>
</dbReference>
<dbReference type="InterPro" id="IPR024527">
    <property type="entry name" value="Eisosome1"/>
</dbReference>
<feature type="region of interest" description="Disordered" evidence="2">
    <location>
        <begin position="95"/>
        <end position="118"/>
    </location>
</feature>
<dbReference type="AlphaFoldDB" id="A0A8H6C5F9"/>
<dbReference type="Proteomes" id="UP000536275">
    <property type="component" value="Unassembled WGS sequence"/>
</dbReference>
<feature type="compositionally biased region" description="Low complexity" evidence="2">
    <location>
        <begin position="103"/>
        <end position="114"/>
    </location>
</feature>
<protein>
    <recommendedName>
        <fullName evidence="5">Eisosome protein 1</fullName>
    </recommendedName>
</protein>
<organism evidence="3 4">
    <name type="scientific">Candida albicans</name>
    <name type="common">Yeast</name>
    <dbReference type="NCBI Taxonomy" id="5476"/>
    <lineage>
        <taxon>Eukaryota</taxon>
        <taxon>Fungi</taxon>
        <taxon>Dikarya</taxon>
        <taxon>Ascomycota</taxon>
        <taxon>Saccharomycotina</taxon>
        <taxon>Pichiomycetes</taxon>
        <taxon>Debaryomycetaceae</taxon>
        <taxon>Candida/Lodderomyces clade</taxon>
        <taxon>Candida</taxon>
    </lineage>
</organism>
<dbReference type="GO" id="GO:0070941">
    <property type="term" value="P:eisosome assembly"/>
    <property type="evidence" value="ECO:0007669"/>
    <property type="project" value="TreeGrafter"/>
</dbReference>
<feature type="compositionally biased region" description="Acidic residues" evidence="2">
    <location>
        <begin position="720"/>
        <end position="730"/>
    </location>
</feature>
<name>A0A8H6C5F9_CANAX</name>
<dbReference type="PANTHER" id="PTHR28298">
    <property type="entry name" value="EISOSOME PROTEIN 1"/>
    <property type="match status" value="1"/>
</dbReference>
<comment type="caution">
    <text evidence="3">The sequence shown here is derived from an EMBL/GenBank/DDBJ whole genome shotgun (WGS) entry which is preliminary data.</text>
</comment>
<evidence type="ECO:0000256" key="1">
    <source>
        <dbReference type="ARBA" id="ARBA00008528"/>
    </source>
</evidence>
<feature type="region of interest" description="Disordered" evidence="2">
    <location>
        <begin position="509"/>
        <end position="534"/>
    </location>
</feature>
<feature type="compositionally biased region" description="Basic and acidic residues" evidence="2">
    <location>
        <begin position="580"/>
        <end position="605"/>
    </location>
</feature>
<feature type="compositionally biased region" description="Polar residues" evidence="2">
    <location>
        <begin position="628"/>
        <end position="645"/>
    </location>
</feature>
<comment type="similarity">
    <text evidence="1">Belongs to the EIS1 family.</text>
</comment>
<dbReference type="EMBL" id="JABWAD010000007">
    <property type="protein sequence ID" value="KAF6072661.1"/>
    <property type="molecule type" value="Genomic_DNA"/>
</dbReference>
<accession>A0A8H6C5F9</accession>
<feature type="compositionally biased region" description="Basic and acidic residues" evidence="2">
    <location>
        <begin position="552"/>
        <end position="570"/>
    </location>
</feature>
<sequence length="746" mass="81616">MSHSAYKASGKPLSAEALYHQRVKQGVFQSPSGTIVGVNSNASDTAALLAASSDLSVQPSYVRSVAPEAHTAALAAKQQEIKAWERGQEDPDASAAASNAKRTNTLSSTTPSTTVKVGIPSMNSNTIYKAASANSTSTMTSRINPEKDIRRSGIQSKQGATSLNIDKINKLATKNSTKSLSSRFNPDLDYRSGLKKQAPAEFLNQDEEDLAASGAAASLKHGAGFTDQVSSQKRSQTFTAASVVNASLLKAANEKAELRLNSLKSNNPATLKAQAQLYANALALAQKRSDERSQSRAAGLINLGGGLTISQSELDKLASTYVQPILDDIEELELQQLHEKAKKEEHEAKEKEKPEDEKYAEYQAGRNEEVQTKLQEYKDVEAKHAEEKQVLLDEKKENQDRIDTEEAEKIAARKQELEELQAEKDEILKPTLDELKEESAKLEEVTNARDELANEVKASEDLNKEYEEKLAELESKLQEAKNDIEKYTTDIEEATAKHESTDKEVAELQELHDKEKADAEKEHEDLDEDKATKKKDILAAIDEKVKDEHKINSELPEHLREEVDEGKIRDTSSIFSGEEPEIKHVPLIKESETTEPEKKTAKAAEDSTATKAADTTASTASKPVATAATDSTSKRPVTPSAAQSPTKKKSSFSRRLSSIFKYTNTEEKPKSTTTPSSAVKKETKPAKKAAETTKAPATKQEQPAAKDAEKEAKSVKDGDVSEFADFEDEVSLNRKENKGGVFTEEI</sequence>
<feature type="region of interest" description="Disordered" evidence="2">
    <location>
        <begin position="339"/>
        <end position="371"/>
    </location>
</feature>
<feature type="compositionally biased region" description="Basic and acidic residues" evidence="2">
    <location>
        <begin position="679"/>
        <end position="691"/>
    </location>
</feature>
<evidence type="ECO:0000313" key="3">
    <source>
        <dbReference type="EMBL" id="KAF6072661.1"/>
    </source>
</evidence>
<evidence type="ECO:0000313" key="4">
    <source>
        <dbReference type="Proteomes" id="UP000536275"/>
    </source>
</evidence>
<feature type="compositionally biased region" description="Basic and acidic residues" evidence="2">
    <location>
        <begin position="704"/>
        <end position="719"/>
    </location>
</feature>
<reference evidence="3 4" key="1">
    <citation type="submission" date="2020-03" db="EMBL/GenBank/DDBJ databases">
        <title>FDA dAtabase for Regulatory Grade micrObial Sequences (FDA-ARGOS): Supporting development and validation of Infectious Disease Dx tests.</title>
        <authorList>
            <person name="Campos J."/>
            <person name="Goldberg B."/>
            <person name="Tallon L."/>
            <person name="Sadzewicz L."/>
            <person name="Vavikolanu K."/>
            <person name="Mehta A."/>
            <person name="Aluvathingal J."/>
            <person name="Nadendla S."/>
            <person name="Nandy P."/>
            <person name="Geyer C."/>
            <person name="Yan Y."/>
            <person name="Sichtig H."/>
        </authorList>
    </citation>
    <scope>NUCLEOTIDE SEQUENCE [LARGE SCALE GENOMIC DNA]</scope>
    <source>
        <strain evidence="3 4">FDAARGOS_656</strain>
    </source>
</reference>
<feature type="region of interest" description="Disordered" evidence="2">
    <location>
        <begin position="384"/>
        <end position="403"/>
    </location>
</feature>
<feature type="compositionally biased region" description="Low complexity" evidence="2">
    <location>
        <begin position="606"/>
        <end position="622"/>
    </location>
</feature>
<dbReference type="PANTHER" id="PTHR28298:SF1">
    <property type="entry name" value="EISOSOME PROTEIN 1"/>
    <property type="match status" value="1"/>
</dbReference>
<feature type="region of interest" description="Disordered" evidence="2">
    <location>
        <begin position="552"/>
        <end position="746"/>
    </location>
</feature>
<evidence type="ECO:0000256" key="2">
    <source>
        <dbReference type="SAM" id="MobiDB-lite"/>
    </source>
</evidence>
<proteinExistence type="inferred from homology"/>
<evidence type="ECO:0008006" key="5">
    <source>
        <dbReference type="Google" id="ProtNLM"/>
    </source>
</evidence>
<gene>
    <name evidence="3" type="ORF">FOB64_000675</name>
</gene>